<reference evidence="1 2" key="1">
    <citation type="submission" date="2020-02" db="EMBL/GenBank/DDBJ databases">
        <title>Genome sequence of Roseobacter ponti.</title>
        <authorList>
            <person name="Hollensteiner J."/>
            <person name="Schneider D."/>
            <person name="Poehlein A."/>
            <person name="Daniel R."/>
        </authorList>
    </citation>
    <scope>NUCLEOTIDE SEQUENCE [LARGE SCALE GENOMIC DNA]</scope>
    <source>
        <strain evidence="1 2">DSM 106830</strain>
    </source>
</reference>
<protein>
    <submittedName>
        <fullName evidence="1">Uncharacterized protein</fullName>
    </submittedName>
</protein>
<accession>A0A858ST24</accession>
<sequence length="169" mass="18388">MPSVIFFETADMTPAARREGMISAGSDIRAGSGAVADKNDAEDLVQGILDKFADPATECHAVLATTGDDFRVLERQANKYALETLANPGTVVNEKLELRGDIDDKNGNTFRMTAVVQQNAQTSAYDYISQTVVPDTIALVSDFLAAQSDANRKRLEDYLIASFAFTRCR</sequence>
<dbReference type="RefSeq" id="WP_169640362.1">
    <property type="nucleotide sequence ID" value="NZ_CP048788.1"/>
</dbReference>
<dbReference type="KEGG" id="rpon:G3256_08235"/>
<organism evidence="1 2">
    <name type="scientific">Roseobacter ponti</name>
    <dbReference type="NCBI Taxonomy" id="1891787"/>
    <lineage>
        <taxon>Bacteria</taxon>
        <taxon>Pseudomonadati</taxon>
        <taxon>Pseudomonadota</taxon>
        <taxon>Alphaproteobacteria</taxon>
        <taxon>Rhodobacterales</taxon>
        <taxon>Roseobacteraceae</taxon>
        <taxon>Roseobacter</taxon>
    </lineage>
</organism>
<keyword evidence="2" id="KW-1185">Reference proteome</keyword>
<evidence type="ECO:0000313" key="2">
    <source>
        <dbReference type="Proteomes" id="UP000503308"/>
    </source>
</evidence>
<proteinExistence type="predicted"/>
<dbReference type="EMBL" id="CP048788">
    <property type="protein sequence ID" value="QJF51147.1"/>
    <property type="molecule type" value="Genomic_DNA"/>
</dbReference>
<dbReference type="Proteomes" id="UP000503308">
    <property type="component" value="Chromosome"/>
</dbReference>
<dbReference type="AlphaFoldDB" id="A0A858ST24"/>
<gene>
    <name evidence="1" type="ORF">G3256_08235</name>
</gene>
<name>A0A858ST24_9RHOB</name>
<evidence type="ECO:0000313" key="1">
    <source>
        <dbReference type="EMBL" id="QJF51147.1"/>
    </source>
</evidence>